<protein>
    <recommendedName>
        <fullName evidence="3">RRM domain-containing protein</fullName>
    </recommendedName>
</protein>
<evidence type="ECO:0008006" key="3">
    <source>
        <dbReference type="Google" id="ProtNLM"/>
    </source>
</evidence>
<evidence type="ECO:0000313" key="1">
    <source>
        <dbReference type="EMBL" id="GIQ90679.1"/>
    </source>
</evidence>
<reference evidence="1 2" key="1">
    <citation type="journal article" date="2018" name="PLoS ONE">
        <title>The draft genome of Kipferlia bialata reveals reductive genome evolution in fornicate parasites.</title>
        <authorList>
            <person name="Tanifuji G."/>
            <person name="Takabayashi S."/>
            <person name="Kume K."/>
            <person name="Takagi M."/>
            <person name="Nakayama T."/>
            <person name="Kamikawa R."/>
            <person name="Inagaki Y."/>
            <person name="Hashimoto T."/>
        </authorList>
    </citation>
    <scope>NUCLEOTIDE SEQUENCE [LARGE SCALE GENOMIC DNA]</scope>
    <source>
        <strain evidence="1">NY0173</strain>
    </source>
</reference>
<comment type="caution">
    <text evidence="1">The sequence shown here is derived from an EMBL/GenBank/DDBJ whole genome shotgun (WGS) entry which is preliminary data.</text>
</comment>
<keyword evidence="2" id="KW-1185">Reference proteome</keyword>
<organism evidence="1 2">
    <name type="scientific">Kipferlia bialata</name>
    <dbReference type="NCBI Taxonomy" id="797122"/>
    <lineage>
        <taxon>Eukaryota</taxon>
        <taxon>Metamonada</taxon>
        <taxon>Carpediemonas-like organisms</taxon>
        <taxon>Kipferlia</taxon>
    </lineage>
</organism>
<dbReference type="InterPro" id="IPR035979">
    <property type="entry name" value="RBD_domain_sf"/>
</dbReference>
<name>A0A9K3DBA7_9EUKA</name>
<dbReference type="AlphaFoldDB" id="A0A9K3DBA7"/>
<dbReference type="Gene3D" id="3.30.70.330">
    <property type="match status" value="1"/>
</dbReference>
<accession>A0A9K3DBA7</accession>
<proteinExistence type="predicted"/>
<dbReference type="InterPro" id="IPR012677">
    <property type="entry name" value="Nucleotide-bd_a/b_plait_sf"/>
</dbReference>
<feature type="non-terminal residue" evidence="1">
    <location>
        <position position="108"/>
    </location>
</feature>
<dbReference type="GO" id="GO:0003676">
    <property type="term" value="F:nucleic acid binding"/>
    <property type="evidence" value="ECO:0007669"/>
    <property type="project" value="InterPro"/>
</dbReference>
<evidence type="ECO:0000313" key="2">
    <source>
        <dbReference type="Proteomes" id="UP000265618"/>
    </source>
</evidence>
<dbReference type="EMBL" id="BDIP01006516">
    <property type="protein sequence ID" value="GIQ90679.1"/>
    <property type="molecule type" value="Genomic_DNA"/>
</dbReference>
<dbReference type="SUPFAM" id="SSF54928">
    <property type="entry name" value="RNA-binding domain, RBD"/>
    <property type="match status" value="1"/>
</dbReference>
<dbReference type="Proteomes" id="UP000265618">
    <property type="component" value="Unassembled WGS sequence"/>
</dbReference>
<feature type="non-terminal residue" evidence="1">
    <location>
        <position position="1"/>
    </location>
</feature>
<sequence length="108" mass="11521">ALHLVKDHHSTKNMGYGYFEFDNPALTSLVVSSLHGSVIKGCRLTCYLAALADQSAVPTHPSNVTKELQPFMDDIPAPTEEADTASLQAVLPVEEASTTIVLLNALTA</sequence>
<gene>
    <name evidence="1" type="ORF">KIPB_013562</name>
</gene>